<comment type="catalytic activity">
    <reaction evidence="11 15">
        <text>N(6)-[(R)-dihydrolipoyl]-L-lysyl-[protein] + NAD(+) = N(6)-[(R)-lipoyl]-L-lysyl-[protein] + NADH + H(+)</text>
        <dbReference type="Rhea" id="RHEA:15045"/>
        <dbReference type="Rhea" id="RHEA-COMP:10474"/>
        <dbReference type="Rhea" id="RHEA-COMP:10475"/>
        <dbReference type="ChEBI" id="CHEBI:15378"/>
        <dbReference type="ChEBI" id="CHEBI:57540"/>
        <dbReference type="ChEBI" id="CHEBI:57945"/>
        <dbReference type="ChEBI" id="CHEBI:83099"/>
        <dbReference type="ChEBI" id="CHEBI:83100"/>
        <dbReference type="EC" id="1.8.1.4"/>
    </reaction>
</comment>
<comment type="miscellaneous">
    <text evidence="15">The active site is a redox-active disulfide bond.</text>
</comment>
<proteinExistence type="inferred from homology"/>
<dbReference type="PIRSF" id="PIRSF000350">
    <property type="entry name" value="Mercury_reductase_MerA"/>
    <property type="match status" value="1"/>
</dbReference>
<feature type="binding site" evidence="13">
    <location>
        <position position="367"/>
    </location>
    <ligand>
        <name>NAD(+)</name>
        <dbReference type="ChEBI" id="CHEBI:57540"/>
    </ligand>
</feature>
<keyword evidence="8 13" id="KW-0520">NAD</keyword>
<evidence type="ECO:0000256" key="15">
    <source>
        <dbReference type="RuleBase" id="RU003692"/>
    </source>
</evidence>
<evidence type="ECO:0000259" key="16">
    <source>
        <dbReference type="PROSITE" id="PS50968"/>
    </source>
</evidence>
<dbReference type="Gene3D" id="3.30.390.30">
    <property type="match status" value="1"/>
</dbReference>
<evidence type="ECO:0000256" key="3">
    <source>
        <dbReference type="ARBA" id="ARBA00012608"/>
    </source>
</evidence>
<keyword evidence="5 15" id="KW-0285">Flavoprotein</keyword>
<sequence>MSVEIIMPKAGMSMEEGTIIKWLKEEGEAIKEGEPIVEILTDKVNMEVEAESSGYLLKKVRFENEVLPVFTVIGYIGEKGESVSEVKEAEKKEEVKTETKTSDEKEYDVIVIGGGPAGYISANKASQLGAKTALVEKRELGGTCLNRGCIPTKTYIKNIEILEEAEKAESRGLDIKVTKNISDLTKAVEFKNKVTKKLSQGVGGLLRSYGVDVYSTAGKLGEGKKVTLEDGQVLKGKKIILAGGSKTRYLNIPGIDSDKILTSTTILDLNKVPERLVIVGGGVIGCEFAEIFRGYGTEVTIVEAMSNLLPFNDKEISQELEKIFKKKGIKLLTDKQVTGFKDKGKEIETVLKSGESLSSDYVLFSIGREADLSCVDGLEIKQDRGRLIVNEYMETSIAGVYAAGDINGLSMLAHSAFKMGETAAGNALGGREEVRLDNTPKCVYTLPEIASVGLTEEEALKKYGKIRTGRFNFGANGRAIASSEEEGFVKVICDDNYGEILGVHVIGSKATEMISAGVILMEMEITIEEASELIYAHPTFSEAILEACADCLGKALHLPKKKM</sequence>
<accession>D1AIV2</accession>
<protein>
    <recommendedName>
        <fullName evidence="3 15">Dihydrolipoyl dehydrogenase</fullName>
        <ecNumber evidence="3 15">1.8.1.4</ecNumber>
    </recommendedName>
</protein>
<evidence type="ECO:0000256" key="11">
    <source>
        <dbReference type="ARBA" id="ARBA00049187"/>
    </source>
</evidence>
<keyword evidence="6 13" id="KW-0274">FAD</keyword>
<dbReference type="GO" id="GO:0006103">
    <property type="term" value="P:2-oxoglutarate metabolic process"/>
    <property type="evidence" value="ECO:0007669"/>
    <property type="project" value="TreeGrafter"/>
</dbReference>
<dbReference type="InterPro" id="IPR050151">
    <property type="entry name" value="Class-I_Pyr_Nuc-Dis_Oxidored"/>
</dbReference>
<dbReference type="InterPro" id="IPR000089">
    <property type="entry name" value="Biotin_lipoyl"/>
</dbReference>
<dbReference type="InterPro" id="IPR001100">
    <property type="entry name" value="Pyr_nuc-diS_OxRdtase"/>
</dbReference>
<evidence type="ECO:0000256" key="1">
    <source>
        <dbReference type="ARBA" id="ARBA00004496"/>
    </source>
</evidence>
<dbReference type="eggNOG" id="COG1249">
    <property type="taxonomic scope" value="Bacteria"/>
</dbReference>
<dbReference type="STRING" id="526218.Sterm_0026"/>
<comment type="cofactor">
    <cofactor evidence="13 15">
        <name>FAD</name>
        <dbReference type="ChEBI" id="CHEBI:57692"/>
    </cofactor>
    <text evidence="13 15">Binds 1 FAD per subunit.</text>
</comment>
<dbReference type="RefSeq" id="WP_012859514.1">
    <property type="nucleotide sequence ID" value="NC_013517.1"/>
</dbReference>
<dbReference type="NCBIfam" id="TIGR01350">
    <property type="entry name" value="lipoamide_DH"/>
    <property type="match status" value="1"/>
</dbReference>
<keyword evidence="9" id="KW-1015">Disulfide bond</keyword>
<dbReference type="FunFam" id="3.30.390.30:FF:000001">
    <property type="entry name" value="Dihydrolipoyl dehydrogenase"/>
    <property type="match status" value="1"/>
</dbReference>
<dbReference type="SUPFAM" id="SSF51905">
    <property type="entry name" value="FAD/NAD(P)-binding domain"/>
    <property type="match status" value="1"/>
</dbReference>
<keyword evidence="18" id="KW-1185">Reference proteome</keyword>
<feature type="binding site" evidence="13">
    <location>
        <position position="303"/>
    </location>
    <ligand>
        <name>NAD(+)</name>
        <dbReference type="ChEBI" id="CHEBI:57540"/>
    </ligand>
</feature>
<gene>
    <name evidence="17" type="ordered locus">Sterm_0026</name>
</gene>
<name>D1AIV2_SEBTE</name>
<keyword evidence="4" id="KW-0963">Cytoplasm</keyword>
<dbReference type="InterPro" id="IPR036188">
    <property type="entry name" value="FAD/NAD-bd_sf"/>
</dbReference>
<dbReference type="Gene3D" id="2.40.50.100">
    <property type="match status" value="1"/>
</dbReference>
<keyword evidence="13" id="KW-0547">Nucleotide-binding</keyword>
<evidence type="ECO:0000256" key="6">
    <source>
        <dbReference type="ARBA" id="ARBA00022827"/>
    </source>
</evidence>
<keyword evidence="7 15" id="KW-0560">Oxidoreductase</keyword>
<evidence type="ECO:0000256" key="5">
    <source>
        <dbReference type="ARBA" id="ARBA00022630"/>
    </source>
</evidence>
<dbReference type="PRINTS" id="PR00368">
    <property type="entry name" value="FADPNR"/>
</dbReference>
<dbReference type="PANTHER" id="PTHR22912">
    <property type="entry name" value="DISULFIDE OXIDOREDUCTASE"/>
    <property type="match status" value="1"/>
</dbReference>
<evidence type="ECO:0000256" key="2">
    <source>
        <dbReference type="ARBA" id="ARBA00007532"/>
    </source>
</evidence>
<feature type="active site" description="Proton acceptor" evidence="12">
    <location>
        <position position="537"/>
    </location>
</feature>
<dbReference type="Proteomes" id="UP000000845">
    <property type="component" value="Chromosome"/>
</dbReference>
<dbReference type="GO" id="GO:0005737">
    <property type="term" value="C:cytoplasm"/>
    <property type="evidence" value="ECO:0007669"/>
    <property type="project" value="UniProtKB-SubCell"/>
</dbReference>
<dbReference type="Pfam" id="PF02852">
    <property type="entry name" value="Pyr_redox_dim"/>
    <property type="match status" value="1"/>
</dbReference>
<feature type="binding site" evidence="13">
    <location>
        <position position="153"/>
    </location>
    <ligand>
        <name>FAD</name>
        <dbReference type="ChEBI" id="CHEBI:57692"/>
    </ligand>
</feature>
<evidence type="ECO:0000256" key="4">
    <source>
        <dbReference type="ARBA" id="ARBA00022490"/>
    </source>
</evidence>
<dbReference type="Gene3D" id="3.50.50.60">
    <property type="entry name" value="FAD/NAD(P)-binding domain"/>
    <property type="match status" value="2"/>
</dbReference>
<dbReference type="InterPro" id="IPR012999">
    <property type="entry name" value="Pyr_OxRdtase_I_AS"/>
</dbReference>
<reference evidence="17 18" key="2">
    <citation type="journal article" date="2010" name="Stand. Genomic Sci.">
        <title>Complete genome sequence of Sebaldella termitidis type strain (NCTC 11300).</title>
        <authorList>
            <person name="Harmon-Smith M."/>
            <person name="Celia L."/>
            <person name="Chertkov O."/>
            <person name="Lapidus A."/>
            <person name="Copeland A."/>
            <person name="Glavina Del Rio T."/>
            <person name="Nolan M."/>
            <person name="Lucas S."/>
            <person name="Tice H."/>
            <person name="Cheng J.F."/>
            <person name="Han C."/>
            <person name="Detter J.C."/>
            <person name="Bruce D."/>
            <person name="Goodwin L."/>
            <person name="Pitluck S."/>
            <person name="Pati A."/>
            <person name="Liolios K."/>
            <person name="Ivanova N."/>
            <person name="Mavromatis K."/>
            <person name="Mikhailova N."/>
            <person name="Chen A."/>
            <person name="Palaniappan K."/>
            <person name="Land M."/>
            <person name="Hauser L."/>
            <person name="Chang Y.J."/>
            <person name="Jeffries C.D."/>
            <person name="Brettin T."/>
            <person name="Goker M."/>
            <person name="Beck B."/>
            <person name="Bristow J."/>
            <person name="Eisen J.A."/>
            <person name="Markowitz V."/>
            <person name="Hugenholtz P."/>
            <person name="Kyrpides N.C."/>
            <person name="Klenk H.P."/>
            <person name="Chen F."/>
        </authorList>
    </citation>
    <scope>NUCLEOTIDE SEQUENCE [LARGE SCALE GENOMIC DNA]</scope>
    <source>
        <strain evidence="18">ATCC 33386 / NCTC 11300</strain>
    </source>
</reference>
<evidence type="ECO:0000256" key="14">
    <source>
        <dbReference type="PIRSR" id="PIRSR000350-4"/>
    </source>
</evidence>
<evidence type="ECO:0000256" key="7">
    <source>
        <dbReference type="ARBA" id="ARBA00023002"/>
    </source>
</evidence>
<dbReference type="HOGENOM" id="CLU_016755_0_2_0"/>
<feature type="binding site" evidence="13">
    <location>
        <begin position="411"/>
        <end position="414"/>
    </location>
    <ligand>
        <name>FAD</name>
        <dbReference type="ChEBI" id="CHEBI:57692"/>
    </ligand>
</feature>
<dbReference type="GO" id="GO:0050660">
    <property type="term" value="F:flavin adenine dinucleotide binding"/>
    <property type="evidence" value="ECO:0007669"/>
    <property type="project" value="InterPro"/>
</dbReference>
<keyword evidence="10 15" id="KW-0676">Redox-active center</keyword>
<comment type="similarity">
    <text evidence="2 15">Belongs to the class-I pyridine nucleotide-disulfide oxidoreductase family.</text>
</comment>
<feature type="binding site" evidence="13">
    <location>
        <position position="405"/>
    </location>
    <ligand>
        <name>FAD</name>
        <dbReference type="ChEBI" id="CHEBI:57692"/>
    </ligand>
</feature>
<dbReference type="SUPFAM" id="SSF51230">
    <property type="entry name" value="Single hybrid motif"/>
    <property type="match status" value="1"/>
</dbReference>
<evidence type="ECO:0000313" key="17">
    <source>
        <dbReference type="EMBL" id="ACZ06914.1"/>
    </source>
</evidence>
<dbReference type="InterPro" id="IPR011053">
    <property type="entry name" value="Single_hybrid_motif"/>
</dbReference>
<evidence type="ECO:0000256" key="13">
    <source>
        <dbReference type="PIRSR" id="PIRSR000350-3"/>
    </source>
</evidence>
<evidence type="ECO:0000256" key="8">
    <source>
        <dbReference type="ARBA" id="ARBA00023027"/>
    </source>
</evidence>
<dbReference type="PROSITE" id="PS00076">
    <property type="entry name" value="PYRIDINE_REDOX_1"/>
    <property type="match status" value="1"/>
</dbReference>
<evidence type="ECO:0000256" key="9">
    <source>
        <dbReference type="ARBA" id="ARBA00023157"/>
    </source>
</evidence>
<organism evidence="17 18">
    <name type="scientific">Sebaldella termitidis (strain ATCC 33386 / NCTC 11300)</name>
    <dbReference type="NCBI Taxonomy" id="526218"/>
    <lineage>
        <taxon>Bacteria</taxon>
        <taxon>Fusobacteriati</taxon>
        <taxon>Fusobacteriota</taxon>
        <taxon>Fusobacteriia</taxon>
        <taxon>Fusobacteriales</taxon>
        <taxon>Leptotrichiaceae</taxon>
        <taxon>Sebaldella</taxon>
    </lineage>
</organism>
<reference evidence="18" key="1">
    <citation type="submission" date="2009-09" db="EMBL/GenBank/DDBJ databases">
        <title>The complete chromosome of Sebaldella termitidis ATCC 33386.</title>
        <authorList>
            <consortium name="US DOE Joint Genome Institute (JGI-PGF)"/>
            <person name="Lucas S."/>
            <person name="Copeland A."/>
            <person name="Lapidus A."/>
            <person name="Glavina del Rio T."/>
            <person name="Dalin E."/>
            <person name="Tice H."/>
            <person name="Bruce D."/>
            <person name="Goodwin L."/>
            <person name="Pitluck S."/>
            <person name="Kyrpides N."/>
            <person name="Mavromatis K."/>
            <person name="Ivanova N."/>
            <person name="Mikhailova N."/>
            <person name="Sims D."/>
            <person name="Meincke L."/>
            <person name="Brettin T."/>
            <person name="Detter J.C."/>
            <person name="Han C."/>
            <person name="Larimer F."/>
            <person name="Land M."/>
            <person name="Hauser L."/>
            <person name="Markowitz V."/>
            <person name="Cheng J.F."/>
            <person name="Hugenholtz P."/>
            <person name="Woyke T."/>
            <person name="Wu D."/>
            <person name="Eisen J.A."/>
        </authorList>
    </citation>
    <scope>NUCLEOTIDE SEQUENCE [LARGE SCALE GENOMIC DNA]</scope>
    <source>
        <strain evidence="18">ATCC 33386 / NCTC 11300</strain>
    </source>
</reference>
<dbReference type="PRINTS" id="PR00411">
    <property type="entry name" value="PNDRDTASEI"/>
</dbReference>
<dbReference type="InterPro" id="IPR006258">
    <property type="entry name" value="Lipoamide_DH"/>
</dbReference>
<dbReference type="Pfam" id="PF00364">
    <property type="entry name" value="Biotin_lipoyl"/>
    <property type="match status" value="1"/>
</dbReference>
<feature type="disulfide bond" description="Redox-active" evidence="14">
    <location>
        <begin position="144"/>
        <end position="149"/>
    </location>
</feature>
<feature type="domain" description="Lipoyl-binding" evidence="16">
    <location>
        <begin position="2"/>
        <end position="77"/>
    </location>
</feature>
<evidence type="ECO:0000256" key="12">
    <source>
        <dbReference type="PIRSR" id="PIRSR000350-2"/>
    </source>
</evidence>
<comment type="subcellular location">
    <subcellularLocation>
        <location evidence="1">Cytoplasm</location>
    </subcellularLocation>
</comment>
<evidence type="ECO:0000313" key="18">
    <source>
        <dbReference type="Proteomes" id="UP000000845"/>
    </source>
</evidence>
<dbReference type="PROSITE" id="PS50968">
    <property type="entry name" value="BIOTINYL_LIPOYL"/>
    <property type="match status" value="1"/>
</dbReference>
<dbReference type="InterPro" id="IPR023753">
    <property type="entry name" value="FAD/NAD-binding_dom"/>
</dbReference>
<dbReference type="PANTHER" id="PTHR22912:SF217">
    <property type="entry name" value="DIHYDROLIPOYL DEHYDROGENASE"/>
    <property type="match status" value="1"/>
</dbReference>
<dbReference type="GO" id="GO:0004148">
    <property type="term" value="F:dihydrolipoyl dehydrogenase (NADH) activity"/>
    <property type="evidence" value="ECO:0007669"/>
    <property type="project" value="UniProtKB-EC"/>
</dbReference>
<evidence type="ECO:0000256" key="10">
    <source>
        <dbReference type="ARBA" id="ARBA00023284"/>
    </source>
</evidence>
<dbReference type="InterPro" id="IPR004099">
    <property type="entry name" value="Pyr_nucl-diS_OxRdtase_dimer"/>
</dbReference>
<feature type="binding site" evidence="13">
    <location>
        <position position="218"/>
    </location>
    <ligand>
        <name>FAD</name>
        <dbReference type="ChEBI" id="CHEBI:57692"/>
    </ligand>
</feature>
<dbReference type="SUPFAM" id="SSF55424">
    <property type="entry name" value="FAD/NAD-linked reductases, dimerisation (C-terminal) domain"/>
    <property type="match status" value="1"/>
</dbReference>
<dbReference type="EMBL" id="CP001739">
    <property type="protein sequence ID" value="ACZ06914.1"/>
    <property type="molecule type" value="Genomic_DNA"/>
</dbReference>
<dbReference type="CDD" id="cd06849">
    <property type="entry name" value="lipoyl_domain"/>
    <property type="match status" value="1"/>
</dbReference>
<dbReference type="KEGG" id="str:Sterm_0026"/>
<dbReference type="EC" id="1.8.1.4" evidence="3 15"/>
<feature type="binding site" evidence="13">
    <location>
        <begin position="280"/>
        <end position="287"/>
    </location>
    <ligand>
        <name>NAD(+)</name>
        <dbReference type="ChEBI" id="CHEBI:57540"/>
    </ligand>
</feature>
<dbReference type="AlphaFoldDB" id="D1AIV2"/>
<dbReference type="Pfam" id="PF07992">
    <property type="entry name" value="Pyr_redox_2"/>
    <property type="match status" value="1"/>
</dbReference>
<dbReference type="InterPro" id="IPR016156">
    <property type="entry name" value="FAD/NAD-linked_Rdtase_dimer_sf"/>
</dbReference>